<dbReference type="Pfam" id="PF15693">
    <property type="entry name" value="Med26_C"/>
    <property type="match status" value="1"/>
</dbReference>
<dbReference type="EMBL" id="JAMKFB020000002">
    <property type="protein sequence ID" value="KAL0200639.1"/>
    <property type="molecule type" value="Genomic_DNA"/>
</dbReference>
<protein>
    <recommendedName>
        <fullName evidence="1">Mediator complex subunit 26 C-terminal domain-containing protein</fullName>
    </recommendedName>
</protein>
<keyword evidence="3" id="KW-1185">Reference proteome</keyword>
<dbReference type="PANTHER" id="PTHR15201">
    <property type="entry name" value="CRSP70"/>
    <property type="match status" value="1"/>
</dbReference>
<reference evidence="2 3" key="1">
    <citation type="submission" date="2024-05" db="EMBL/GenBank/DDBJ databases">
        <title>Genome sequencing and assembly of Indian major carp, Cirrhinus mrigala (Hamilton, 1822).</title>
        <authorList>
            <person name="Mohindra V."/>
            <person name="Chowdhury L.M."/>
            <person name="Lal K."/>
            <person name="Jena J.K."/>
        </authorList>
    </citation>
    <scope>NUCLEOTIDE SEQUENCE [LARGE SCALE GENOMIC DNA]</scope>
    <source>
        <strain evidence="2">CM1030</strain>
        <tissue evidence="2">Blood</tissue>
    </source>
</reference>
<sequence length="111" mass="12779">TEMPQQKAPTSVPNPFQQTNWKELSRNEIIQSYLNLQSNVLTSSGAQTHGAHFFMTEYLKREEHDVKDSSTTELPGVTRDVTNEDLLRIHNEHWPGVNGCYDTKGAWFDWT</sequence>
<evidence type="ECO:0000259" key="1">
    <source>
        <dbReference type="Pfam" id="PF15693"/>
    </source>
</evidence>
<feature type="non-terminal residue" evidence="2">
    <location>
        <position position="111"/>
    </location>
</feature>
<dbReference type="PANTHER" id="PTHR15201:SF1">
    <property type="entry name" value="MEDIATOR OF RNA POLYMERASE II TRANSCRIPTION SUBUNIT 26"/>
    <property type="match status" value="1"/>
</dbReference>
<comment type="caution">
    <text evidence="2">The sequence shown here is derived from an EMBL/GenBank/DDBJ whole genome shotgun (WGS) entry which is preliminary data.</text>
</comment>
<accession>A0ABD0RQ32</accession>
<proteinExistence type="predicted"/>
<dbReference type="InterPro" id="IPR042376">
    <property type="entry name" value="MED26"/>
</dbReference>
<gene>
    <name evidence="2" type="ORF">M9458_003826</name>
</gene>
<dbReference type="AlphaFoldDB" id="A0ABD0RQ32"/>
<feature type="non-terminal residue" evidence="2">
    <location>
        <position position="1"/>
    </location>
</feature>
<dbReference type="Proteomes" id="UP001529510">
    <property type="component" value="Unassembled WGS sequence"/>
</dbReference>
<name>A0ABD0RQ32_CIRMR</name>
<dbReference type="InterPro" id="IPR031416">
    <property type="entry name" value="Med26_C"/>
</dbReference>
<organism evidence="2 3">
    <name type="scientific">Cirrhinus mrigala</name>
    <name type="common">Mrigala</name>
    <dbReference type="NCBI Taxonomy" id="683832"/>
    <lineage>
        <taxon>Eukaryota</taxon>
        <taxon>Metazoa</taxon>
        <taxon>Chordata</taxon>
        <taxon>Craniata</taxon>
        <taxon>Vertebrata</taxon>
        <taxon>Euteleostomi</taxon>
        <taxon>Actinopterygii</taxon>
        <taxon>Neopterygii</taxon>
        <taxon>Teleostei</taxon>
        <taxon>Ostariophysi</taxon>
        <taxon>Cypriniformes</taxon>
        <taxon>Cyprinidae</taxon>
        <taxon>Labeoninae</taxon>
        <taxon>Labeonini</taxon>
        <taxon>Cirrhinus</taxon>
    </lineage>
</organism>
<evidence type="ECO:0000313" key="2">
    <source>
        <dbReference type="EMBL" id="KAL0200639.1"/>
    </source>
</evidence>
<feature type="domain" description="Mediator complex subunit 26 C-terminal" evidence="1">
    <location>
        <begin position="2"/>
        <end position="111"/>
    </location>
</feature>
<evidence type="ECO:0000313" key="3">
    <source>
        <dbReference type="Proteomes" id="UP001529510"/>
    </source>
</evidence>